<dbReference type="SMART" id="SM00248">
    <property type="entry name" value="ANK"/>
    <property type="match status" value="9"/>
</dbReference>
<dbReference type="PROSITE" id="PS50088">
    <property type="entry name" value="ANK_REPEAT"/>
    <property type="match status" value="1"/>
</dbReference>
<evidence type="ECO:0000313" key="4">
    <source>
        <dbReference type="EMBL" id="ESU43245.1"/>
    </source>
</evidence>
<dbReference type="Pfam" id="PF00023">
    <property type="entry name" value="Ank"/>
    <property type="match status" value="3"/>
</dbReference>
<sequence>VLLCTGDACNFTLVRGAQKISSLSMKPADKSEWFRSVSSHNYEAVRASVERFRRCVDNNDETGLMLATRTNDLEMVKILAKYEAGSFNKNFQTALMIAAARDYTEICKVLAPLEKHVTLPDGRTALMLCAAAGSYDTVRAICKDFGVERDSSDWTALDHACAEGHHDCAKVIARSPAYNIEDIDKAIMIAESFGNNAIADALRDIRNDLEAKIRSCKRCQETSVELRILEKENRRLHEKVQELEDKALDLASQVETARSKTGSRGDNVPNSLELMYEVAKRDLEDKCREYENLKEDFVTLQNEYQDVRNQLRIMSESVEELTNPNSKLAKRMGIRDEREEELLRLKAENERLDEEVEKLRRYIDEDVVSATLFNSVEQNLKNVINIKDQEITRLEEKIQQNFVDVEALERKVLEAQHIKEQLLKLQNEHAEARNETFVQNEAILELKDELARQKSSDGRTARQLEDEIAELRALLANKSEEFEHLKSDMYEVIAHTTMAAGNEDALKTQLSEKEKLIQELEVKLNTRRAECERLQQKNLDLNDDLTYLAEEMSKAQGPGAPGLESIVASSRIGANRTGSIGGTRSFVGGHPGANTTLGGNTMGYTRELDESLRASFDANASVAEVDITSETLLMKAAAAGDVQSVRKLIYQAGSANNLGKTAMMYAAEGGHLECVRALMLKEARMQDDEGRTALFYASWHGHTEVVRLLVDREARLVKKNGYSSLMVAAVHGHVEICKLLLAKERGLYTNKAFRHGAGHTALMCAADWGDIECVKLLLSAEAHMRDRAGRMAFNFAKTEEVRSIISDFINRSHIEVADSQRTTTDGLHRKILERDEYDRPENYKEQIERIVQGSGALNSM</sequence>
<dbReference type="InterPro" id="IPR036770">
    <property type="entry name" value="Ankyrin_rpt-contain_sf"/>
</dbReference>
<dbReference type="VEuPathDB" id="GiardiaDB:DHA2_8174"/>
<dbReference type="VEuPathDB" id="GiardiaDB:GL50803_008174"/>
<dbReference type="InterPro" id="IPR002110">
    <property type="entry name" value="Ankyrin_rpt"/>
</dbReference>
<evidence type="ECO:0000256" key="2">
    <source>
        <dbReference type="SAM" id="Coils"/>
    </source>
</evidence>
<comment type="caution">
    <text evidence="4">The sequence shown here is derived from an EMBL/GenBank/DDBJ whole genome shotgun (WGS) entry which is preliminary data.</text>
</comment>
<dbReference type="SUPFAM" id="SSF48403">
    <property type="entry name" value="Ankyrin repeat"/>
    <property type="match status" value="2"/>
</dbReference>
<dbReference type="VEuPathDB" id="GiardiaDB:QR46_2434"/>
<reference evidence="5" key="1">
    <citation type="submission" date="2012-02" db="EMBL/GenBank/DDBJ databases">
        <title>Genome sequencing of Giardia lamblia Genotypes A2 and B isolates (DH and GS) and comparative analysis with the genomes of Genotypes A1 and E (WB and Pig).</title>
        <authorList>
            <person name="Adam R."/>
            <person name="Dahlstrom E."/>
            <person name="Martens C."/>
            <person name="Bruno D."/>
            <person name="Barbian K."/>
            <person name="Porcella S.F."/>
            <person name="Nash T."/>
        </authorList>
    </citation>
    <scope>NUCLEOTIDE SEQUENCE</scope>
    <source>
        <strain evidence="5">GS</strain>
    </source>
</reference>
<proteinExistence type="predicted"/>
<dbReference type="EMBL" id="AHHH01000055">
    <property type="protein sequence ID" value="ESU43245.1"/>
    <property type="molecule type" value="Genomic_DNA"/>
</dbReference>
<dbReference type="AlphaFoldDB" id="V6U1Y5"/>
<feature type="coiled-coil region" evidence="2">
    <location>
        <begin position="335"/>
        <end position="435"/>
    </location>
</feature>
<dbReference type="VEuPathDB" id="GiardiaDB:GL50581_2794"/>
<dbReference type="Gene3D" id="1.25.40.20">
    <property type="entry name" value="Ankyrin repeat-containing domain"/>
    <property type="match status" value="3"/>
</dbReference>
<feature type="region of interest" description="Disordered" evidence="3">
    <location>
        <begin position="581"/>
        <end position="600"/>
    </location>
</feature>
<dbReference type="PANTHER" id="PTHR24184">
    <property type="entry name" value="SI:CH211-189E2.2"/>
    <property type="match status" value="1"/>
</dbReference>
<feature type="repeat" description="ANK" evidence="1">
    <location>
        <begin position="689"/>
        <end position="721"/>
    </location>
</feature>
<dbReference type="OrthoDB" id="194358at2759"/>
<evidence type="ECO:0000313" key="5">
    <source>
        <dbReference type="Proteomes" id="UP000018040"/>
    </source>
</evidence>
<reference evidence="4 5" key="2">
    <citation type="journal article" date="2013" name="Genome Biol. Evol.">
        <title>Genome sequencing of Giardia lamblia genotypes A2 and B isolates (DH and GS) and comparative analysis with the genomes of genotypes A1 and E (WB and Pig).</title>
        <authorList>
            <person name="Adam R.D."/>
            <person name="Dahlstrom E.W."/>
            <person name="Martens C.A."/>
            <person name="Bruno D.P."/>
            <person name="Barbian K.D."/>
            <person name="Ricklefs S.M."/>
            <person name="Hernandez M.M."/>
            <person name="Narla N.P."/>
            <person name="Patel R.B."/>
            <person name="Porcella S.F."/>
            <person name="Nash T.E."/>
        </authorList>
    </citation>
    <scope>NUCLEOTIDE SEQUENCE [LARGE SCALE GENOMIC DNA]</scope>
    <source>
        <strain evidence="4 5">GS</strain>
    </source>
</reference>
<dbReference type="PANTHER" id="PTHR24184:SF11">
    <property type="entry name" value="ANKYRIN REPEAT AND SOCS BOX CONTAINING 3"/>
    <property type="match status" value="1"/>
</dbReference>
<feature type="coiled-coil region" evidence="2">
    <location>
        <begin position="461"/>
        <end position="551"/>
    </location>
</feature>
<organism evidence="4 5">
    <name type="scientific">Giardia intestinalis</name>
    <name type="common">Giardia lamblia</name>
    <dbReference type="NCBI Taxonomy" id="5741"/>
    <lineage>
        <taxon>Eukaryota</taxon>
        <taxon>Metamonada</taxon>
        <taxon>Diplomonadida</taxon>
        <taxon>Hexamitidae</taxon>
        <taxon>Giardiinae</taxon>
        <taxon>Giardia</taxon>
    </lineage>
</organism>
<dbReference type="eggNOG" id="ENOG502SGQS">
    <property type="taxonomic scope" value="Eukaryota"/>
</dbReference>
<name>V6U1Y5_GIAIN</name>
<gene>
    <name evidence="4" type="ORF">GSB_8174</name>
</gene>
<feature type="non-terminal residue" evidence="4">
    <location>
        <position position="1"/>
    </location>
</feature>
<dbReference type="Pfam" id="PF12796">
    <property type="entry name" value="Ank_2"/>
    <property type="match status" value="2"/>
</dbReference>
<evidence type="ECO:0000256" key="3">
    <source>
        <dbReference type="SAM" id="MobiDB-lite"/>
    </source>
</evidence>
<keyword evidence="2" id="KW-0175">Coiled coil</keyword>
<feature type="coiled-coil region" evidence="2">
    <location>
        <begin position="219"/>
        <end position="310"/>
    </location>
</feature>
<accession>V6U1Y5</accession>
<evidence type="ECO:0000256" key="1">
    <source>
        <dbReference type="PROSITE-ProRule" id="PRU00023"/>
    </source>
</evidence>
<keyword evidence="1" id="KW-0040">ANK repeat</keyword>
<dbReference type="PROSITE" id="PS50297">
    <property type="entry name" value="ANK_REP_REGION"/>
    <property type="match status" value="1"/>
</dbReference>
<dbReference type="Proteomes" id="UP000018040">
    <property type="component" value="Unassembled WGS sequence"/>
</dbReference>
<protein>
    <submittedName>
        <fullName evidence="4">Ankyrin repeat protein</fullName>
    </submittedName>
</protein>